<organism evidence="3 4">
    <name type="scientific">Salinicoccus roseus</name>
    <dbReference type="NCBI Taxonomy" id="45670"/>
    <lineage>
        <taxon>Bacteria</taxon>
        <taxon>Bacillati</taxon>
        <taxon>Bacillota</taxon>
        <taxon>Bacilli</taxon>
        <taxon>Bacillales</taxon>
        <taxon>Staphylococcaceae</taxon>
        <taxon>Salinicoccus</taxon>
    </lineage>
</organism>
<evidence type="ECO:0000313" key="3">
    <source>
        <dbReference type="EMBL" id="MDB0580989.1"/>
    </source>
</evidence>
<proteinExistence type="inferred from homology"/>
<dbReference type="SUPFAM" id="SSF82771">
    <property type="entry name" value="GIY-YIG endonuclease"/>
    <property type="match status" value="1"/>
</dbReference>
<dbReference type="Gene3D" id="3.40.1440.10">
    <property type="entry name" value="GIY-YIG endonuclease"/>
    <property type="match status" value="1"/>
</dbReference>
<dbReference type="RefSeq" id="WP_084217767.1">
    <property type="nucleotide sequence ID" value="NZ_JABEVU030000001.1"/>
</dbReference>
<reference evidence="4" key="1">
    <citation type="submission" date="2020-04" db="EMBL/GenBank/DDBJ databases">
        <title>Genome analysis and biological profiling of marine Cellulosimicrobium funkei MOSEL-ME6.</title>
        <authorList>
            <person name="Tanveer F."/>
            <person name="Xie Y."/>
            <person name="Shinwari Z.K."/>
        </authorList>
    </citation>
    <scope>NUCLEOTIDE SEQUENCE [LARGE SCALE GENOMIC DNA]</scope>
    <source>
        <strain evidence="4">MOSEL-ME25</strain>
    </source>
</reference>
<evidence type="ECO:0000256" key="1">
    <source>
        <dbReference type="ARBA" id="ARBA00007435"/>
    </source>
</evidence>
<evidence type="ECO:0000259" key="2">
    <source>
        <dbReference type="PROSITE" id="PS50164"/>
    </source>
</evidence>
<comment type="similarity">
    <text evidence="1">Belongs to the UPF0213 family.</text>
</comment>
<dbReference type="EMBL" id="JABEVU030000001">
    <property type="protein sequence ID" value="MDB0580989.1"/>
    <property type="molecule type" value="Genomic_DNA"/>
</dbReference>
<dbReference type="PANTHER" id="PTHR34477:SF1">
    <property type="entry name" value="UPF0213 PROTEIN YHBQ"/>
    <property type="match status" value="1"/>
</dbReference>
<dbReference type="CDD" id="cd10456">
    <property type="entry name" value="GIY-YIG_UPF0213"/>
    <property type="match status" value="1"/>
</dbReference>
<reference evidence="3 4" key="2">
    <citation type="submission" date="2022-12" db="EMBL/GenBank/DDBJ databases">
        <title>Genome analysis and biological profiling of marine Salinicoccus roseus MOSEL-ME25.</title>
        <authorList>
            <person name="Mirza F.T."/>
            <person name="Xie Y."/>
            <person name="Shinwari Z.K."/>
        </authorList>
    </citation>
    <scope>NUCLEOTIDE SEQUENCE [LARGE SCALE GENOMIC DNA]</scope>
    <source>
        <strain evidence="3 4">MOSEL-ME25</strain>
    </source>
</reference>
<protein>
    <submittedName>
        <fullName evidence="3">GIY-YIG nuclease family protein</fullName>
    </submittedName>
</protein>
<dbReference type="PANTHER" id="PTHR34477">
    <property type="entry name" value="UPF0213 PROTEIN YHBQ"/>
    <property type="match status" value="1"/>
</dbReference>
<dbReference type="Proteomes" id="UP000527860">
    <property type="component" value="Unassembled WGS sequence"/>
</dbReference>
<keyword evidence="4" id="KW-1185">Reference proteome</keyword>
<accession>A0ABT4YJI0</accession>
<sequence length="104" mass="11723">MGEHFVYIVKCADDTLYTGYAKDVSKRLEKHNSGRGAKYTRSRGPVELLYHEGHDTKGEALKREHAIKKLTRQEKLALIRRDGCATLYHGDAARQSGRHDVQGG</sequence>
<evidence type="ECO:0000313" key="4">
    <source>
        <dbReference type="Proteomes" id="UP000527860"/>
    </source>
</evidence>
<dbReference type="GeneID" id="77846485"/>
<dbReference type="InterPro" id="IPR050190">
    <property type="entry name" value="UPF0213_domain"/>
</dbReference>
<dbReference type="PROSITE" id="PS50164">
    <property type="entry name" value="GIY_YIG"/>
    <property type="match status" value="1"/>
</dbReference>
<name>A0ABT4YJI0_9STAP</name>
<gene>
    <name evidence="3" type="ORF">F7P68_0010660</name>
</gene>
<dbReference type="InterPro" id="IPR035901">
    <property type="entry name" value="GIY-YIG_endonuc_sf"/>
</dbReference>
<dbReference type="Pfam" id="PF01541">
    <property type="entry name" value="GIY-YIG"/>
    <property type="match status" value="1"/>
</dbReference>
<comment type="caution">
    <text evidence="3">The sequence shown here is derived from an EMBL/GenBank/DDBJ whole genome shotgun (WGS) entry which is preliminary data.</text>
</comment>
<dbReference type="SMART" id="SM00465">
    <property type="entry name" value="GIYc"/>
    <property type="match status" value="1"/>
</dbReference>
<feature type="domain" description="GIY-YIG" evidence="2">
    <location>
        <begin position="2"/>
        <end position="77"/>
    </location>
</feature>
<dbReference type="InterPro" id="IPR000305">
    <property type="entry name" value="GIY-YIG_endonuc"/>
</dbReference>